<protein>
    <recommendedName>
        <fullName evidence="3">Oxidoreductase molybdopterin-binding domain-containing protein</fullName>
    </recommendedName>
</protein>
<accession>A0A1L7AAF0</accession>
<dbReference type="STRING" id="257708.RGI145_00065"/>
<evidence type="ECO:0000313" key="2">
    <source>
        <dbReference type="Proteomes" id="UP000185494"/>
    </source>
</evidence>
<sequence length="222" mass="22527">MRGMVRMMRPGPGMAGIAFGILVAVLAMPAGAGEAVARPQEAASPVIRVQAGAAAPTAVPPEADSGGVLVGPRGGAMRLLTPEMLARLPQLRVELPGHAGQAGSPAPAPVVLEGPSLWSVLAEAGAVDPGQPREQVRRVVLATGRDGYVAVLALGEIAPDFAGRPVLLALRMDGRALDPAALRLAVPSEVRGGRSVRDLARLEILEPGGGPLPAPHGGAMRH</sequence>
<dbReference type="AlphaFoldDB" id="A0A1L7AAF0"/>
<dbReference type="EMBL" id="CP015583">
    <property type="protein sequence ID" value="APT55756.1"/>
    <property type="molecule type" value="Genomic_DNA"/>
</dbReference>
<dbReference type="Gene3D" id="3.90.420.10">
    <property type="entry name" value="Oxidoreductase, molybdopterin-binding domain"/>
    <property type="match status" value="1"/>
</dbReference>
<dbReference type="InterPro" id="IPR036374">
    <property type="entry name" value="OxRdtase_Mopterin-bd_sf"/>
</dbReference>
<dbReference type="RefSeq" id="WP_075796727.1">
    <property type="nucleotide sequence ID" value="NZ_CP015583.1"/>
</dbReference>
<dbReference type="Proteomes" id="UP000185494">
    <property type="component" value="Chromosome 1"/>
</dbReference>
<dbReference type="KEGG" id="rgi:RGI145_00065"/>
<name>A0A1L7AAF0_9PROT</name>
<proteinExistence type="predicted"/>
<dbReference type="SUPFAM" id="SSF56524">
    <property type="entry name" value="Oxidoreductase molybdopterin-binding domain"/>
    <property type="match status" value="1"/>
</dbReference>
<evidence type="ECO:0000313" key="1">
    <source>
        <dbReference type="EMBL" id="APT55756.1"/>
    </source>
</evidence>
<reference evidence="1 2" key="1">
    <citation type="submission" date="2016-05" db="EMBL/GenBank/DDBJ databases">
        <title>Complete Genome and Methylome Analysis of Psychrotrophic Bacterial Isolates from Antarctic Lake Untersee.</title>
        <authorList>
            <person name="Fomenkov A."/>
            <person name="Akimov V.N."/>
            <person name="Vasilyeva L.V."/>
            <person name="Andersen D."/>
            <person name="Vincze T."/>
            <person name="Roberts R.J."/>
        </authorList>
    </citation>
    <scope>NUCLEOTIDE SEQUENCE [LARGE SCALE GENOMIC DNA]</scope>
    <source>
        <strain evidence="1 2">U14-5</strain>
    </source>
</reference>
<organism evidence="1 2">
    <name type="scientific">Roseomonas gilardii</name>
    <dbReference type="NCBI Taxonomy" id="257708"/>
    <lineage>
        <taxon>Bacteria</taxon>
        <taxon>Pseudomonadati</taxon>
        <taxon>Pseudomonadota</taxon>
        <taxon>Alphaproteobacteria</taxon>
        <taxon>Acetobacterales</taxon>
        <taxon>Roseomonadaceae</taxon>
        <taxon>Roseomonas</taxon>
    </lineage>
</organism>
<evidence type="ECO:0008006" key="3">
    <source>
        <dbReference type="Google" id="ProtNLM"/>
    </source>
</evidence>
<gene>
    <name evidence="1" type="ORF">RGI145_00065</name>
</gene>